<dbReference type="GO" id="GO:0003677">
    <property type="term" value="F:DNA binding"/>
    <property type="evidence" value="ECO:0007669"/>
    <property type="project" value="InterPro"/>
</dbReference>
<reference evidence="3" key="1">
    <citation type="submission" date="2017-09" db="EMBL/GenBank/DDBJ databases">
        <title>Depth-based differentiation of microbial function through sediment-hosted aquifers and enrichment of novel symbionts in the deep terrestrial subsurface.</title>
        <authorList>
            <person name="Probst A.J."/>
            <person name="Ladd B."/>
            <person name="Jarett J.K."/>
            <person name="Geller-Mcgrath D.E."/>
            <person name="Sieber C.M.K."/>
            <person name="Emerson J.B."/>
            <person name="Anantharaman K."/>
            <person name="Thomas B.C."/>
            <person name="Malmstrom R."/>
            <person name="Stieglmeier M."/>
            <person name="Klingl A."/>
            <person name="Woyke T."/>
            <person name="Ryan C.M."/>
            <person name="Banfield J.F."/>
        </authorList>
    </citation>
    <scope>NUCLEOTIDE SEQUENCE [LARGE SCALE GENOMIC DNA]</scope>
</reference>
<dbReference type="AlphaFoldDB" id="A0A2M7BUS3"/>
<dbReference type="GO" id="GO:0006313">
    <property type="term" value="P:DNA transposition"/>
    <property type="evidence" value="ECO:0007669"/>
    <property type="project" value="InterPro"/>
</dbReference>
<protein>
    <recommendedName>
        <fullName evidence="1">Transposase IS200-like domain-containing protein</fullName>
    </recommendedName>
</protein>
<comment type="caution">
    <text evidence="2">The sequence shown here is derived from an EMBL/GenBank/DDBJ whole genome shotgun (WGS) entry which is preliminary data.</text>
</comment>
<dbReference type="Gene3D" id="3.30.70.1290">
    <property type="entry name" value="Transposase IS200-like"/>
    <property type="match status" value="1"/>
</dbReference>
<dbReference type="InterPro" id="IPR002686">
    <property type="entry name" value="Transposase_17"/>
</dbReference>
<dbReference type="PANTHER" id="PTHR34322">
    <property type="entry name" value="TRANSPOSASE, Y1_TNP DOMAIN-CONTAINING"/>
    <property type="match status" value="1"/>
</dbReference>
<evidence type="ECO:0000259" key="1">
    <source>
        <dbReference type="SMART" id="SM01321"/>
    </source>
</evidence>
<proteinExistence type="predicted"/>
<feature type="domain" description="Transposase IS200-like" evidence="1">
    <location>
        <begin position="9"/>
        <end position="154"/>
    </location>
</feature>
<sequence>MGGRKIQFVENHFYHVYNRGVDKRNIFLDDFNYIRFLESLRDFNDVEIVGSLYLKSIREKRFRSKAPKKASEKQKRPLVRILCYCLMTNHFHLLLEQLEERGITEFMHRLGTGYTNFFNLKYERTGRLFEGPFQAVLIEQDNQLNHILRYIHLNPLDILEPGWRENGIKDLERVEKFLENYRWSSHLAYLSERESQIINKGIFDELFKDKTDYQNFLRDWVVKDLSYLKNLILE</sequence>
<dbReference type="InterPro" id="IPR036515">
    <property type="entry name" value="Transposase_17_sf"/>
</dbReference>
<dbReference type="SUPFAM" id="SSF143422">
    <property type="entry name" value="Transposase IS200-like"/>
    <property type="match status" value="1"/>
</dbReference>
<organism evidence="2 3">
    <name type="scientific">Candidatus Portnoybacteria bacterium CG03_land_8_20_14_0_80_41_10</name>
    <dbReference type="NCBI Taxonomy" id="1974808"/>
    <lineage>
        <taxon>Bacteria</taxon>
        <taxon>Candidatus Portnoyibacteriota</taxon>
    </lineage>
</organism>
<gene>
    <name evidence="2" type="ORF">COS49_01110</name>
</gene>
<dbReference type="PANTHER" id="PTHR34322:SF2">
    <property type="entry name" value="TRANSPOSASE IS200-LIKE DOMAIN-CONTAINING PROTEIN"/>
    <property type="match status" value="1"/>
</dbReference>
<dbReference type="SMART" id="SM01321">
    <property type="entry name" value="Y1_Tnp"/>
    <property type="match status" value="1"/>
</dbReference>
<name>A0A2M7BUS3_9BACT</name>
<evidence type="ECO:0000313" key="3">
    <source>
        <dbReference type="Proteomes" id="UP000229894"/>
    </source>
</evidence>
<dbReference type="GO" id="GO:0004803">
    <property type="term" value="F:transposase activity"/>
    <property type="evidence" value="ECO:0007669"/>
    <property type="project" value="InterPro"/>
</dbReference>
<dbReference type="Proteomes" id="UP000229894">
    <property type="component" value="Unassembled WGS sequence"/>
</dbReference>
<dbReference type="EMBL" id="PEUX01000026">
    <property type="protein sequence ID" value="PIV10327.1"/>
    <property type="molecule type" value="Genomic_DNA"/>
</dbReference>
<dbReference type="Pfam" id="PF01797">
    <property type="entry name" value="Y1_Tnp"/>
    <property type="match status" value="1"/>
</dbReference>
<accession>A0A2M7BUS3</accession>
<evidence type="ECO:0000313" key="2">
    <source>
        <dbReference type="EMBL" id="PIV10327.1"/>
    </source>
</evidence>